<organism evidence="2 3">
    <name type="scientific">Septoria linicola</name>
    <dbReference type="NCBI Taxonomy" id="215465"/>
    <lineage>
        <taxon>Eukaryota</taxon>
        <taxon>Fungi</taxon>
        <taxon>Dikarya</taxon>
        <taxon>Ascomycota</taxon>
        <taxon>Pezizomycotina</taxon>
        <taxon>Dothideomycetes</taxon>
        <taxon>Dothideomycetidae</taxon>
        <taxon>Mycosphaerellales</taxon>
        <taxon>Mycosphaerellaceae</taxon>
        <taxon>Septoria</taxon>
    </lineage>
</organism>
<feature type="domain" description="DUF7730" evidence="1">
    <location>
        <begin position="92"/>
        <end position="205"/>
    </location>
</feature>
<dbReference type="AlphaFoldDB" id="A0A9Q9EGL5"/>
<keyword evidence="3" id="KW-1185">Reference proteome</keyword>
<dbReference type="PANTHER" id="PTHR42085">
    <property type="entry name" value="F-BOX DOMAIN-CONTAINING PROTEIN"/>
    <property type="match status" value="1"/>
</dbReference>
<evidence type="ECO:0000259" key="1">
    <source>
        <dbReference type="Pfam" id="PF24864"/>
    </source>
</evidence>
<dbReference type="InterPro" id="IPR056632">
    <property type="entry name" value="DUF7730"/>
</dbReference>
<dbReference type="PANTHER" id="PTHR42085:SF2">
    <property type="entry name" value="F-BOX DOMAIN-CONTAINING PROTEIN"/>
    <property type="match status" value="1"/>
</dbReference>
<name>A0A9Q9EGL5_9PEZI</name>
<accession>A0A9Q9EGL5</accession>
<protein>
    <recommendedName>
        <fullName evidence="1">DUF7730 domain-containing protein</fullName>
    </recommendedName>
</protein>
<evidence type="ECO:0000313" key="2">
    <source>
        <dbReference type="EMBL" id="USW50115.1"/>
    </source>
</evidence>
<sequence>MSSPDASAAAAPEANAGDRIMEQFLPWEGSCTLASGAPLGRPSTFDGTTSSFRHAVNIESDISYCLKQYTIMTGAMQGHRALILVPAGNFRLLDLPIEIRQMIYGYLLTREEPIKLKRYVGRLVQQSFTQGTTKSDGWNVELRKWSSREQHLLAITGVNKEIHQEAAEVLYSTNRFVFQDPQTLSLLSKLARGGTHHFRHIELSSSRGDSSGHLAAAINVLKDCASLRSVRLPHASVCYNFDPASNFRSRRSADSVSAKTLVDACLPLLFNLQKARHQRQIMGNVVDILSNATCDCAWCKLMPNEANRRSIHCHCKDFATVKEQEDQFWKTFKDIAGKRLAGKNKVNGLGKKFTSISGTLDSLWQSSQPKTS</sequence>
<gene>
    <name evidence="2" type="ORF">Slin15195_G034340</name>
</gene>
<dbReference type="EMBL" id="CP099419">
    <property type="protein sequence ID" value="USW50115.1"/>
    <property type="molecule type" value="Genomic_DNA"/>
</dbReference>
<proteinExistence type="predicted"/>
<dbReference type="Proteomes" id="UP001056384">
    <property type="component" value="Chromosome 2"/>
</dbReference>
<evidence type="ECO:0000313" key="3">
    <source>
        <dbReference type="Proteomes" id="UP001056384"/>
    </source>
</evidence>
<dbReference type="InterPro" id="IPR038883">
    <property type="entry name" value="AN11006-like"/>
</dbReference>
<dbReference type="Pfam" id="PF24864">
    <property type="entry name" value="DUF7730"/>
    <property type="match status" value="1"/>
</dbReference>
<reference evidence="2" key="1">
    <citation type="submission" date="2022-06" db="EMBL/GenBank/DDBJ databases">
        <title>Complete genome sequences of two strains of the flax pathogen Septoria linicola.</title>
        <authorList>
            <person name="Lapalu N."/>
            <person name="Simon A."/>
            <person name="Demenou B."/>
            <person name="Paumier D."/>
            <person name="Guillot M.-P."/>
            <person name="Gout L."/>
            <person name="Valade R."/>
        </authorList>
    </citation>
    <scope>NUCLEOTIDE SEQUENCE</scope>
    <source>
        <strain evidence="2">SE15195</strain>
    </source>
</reference>